<reference evidence="2 3" key="1">
    <citation type="submission" date="2020-01" db="EMBL/GenBank/DDBJ databases">
        <title>Whole-genome sequence of Heliobacterium undosum DSM 13378.</title>
        <authorList>
            <person name="Kyndt J.A."/>
            <person name="Meyer T.E."/>
        </authorList>
    </citation>
    <scope>NUCLEOTIDE SEQUENCE [LARGE SCALE GENOMIC DNA]</scope>
    <source>
        <strain evidence="2 3">DSM 13378</strain>
    </source>
</reference>
<name>A0A845L7F4_9FIRM</name>
<gene>
    <name evidence="2" type="ORF">GTO91_15990</name>
</gene>
<protein>
    <submittedName>
        <fullName evidence="2">Uncharacterized protein</fullName>
    </submittedName>
</protein>
<dbReference type="RefSeq" id="WP_161259729.1">
    <property type="nucleotide sequence ID" value="NZ_WXEY01000028.1"/>
</dbReference>
<evidence type="ECO:0000313" key="3">
    <source>
        <dbReference type="Proteomes" id="UP000463470"/>
    </source>
</evidence>
<evidence type="ECO:0000313" key="2">
    <source>
        <dbReference type="EMBL" id="MZP31209.1"/>
    </source>
</evidence>
<keyword evidence="3" id="KW-1185">Reference proteome</keyword>
<dbReference type="OrthoDB" id="1775746at2"/>
<comment type="caution">
    <text evidence="2">The sequence shown here is derived from an EMBL/GenBank/DDBJ whole genome shotgun (WGS) entry which is preliminary data.</text>
</comment>
<sequence>MEKVRLDAKQVETAIARLAATAAFHYVPRPPVGSEEPDAQPWSYEEERDWTVRTWARAMKALGVDEGQREAAIRNWNAQIAQPIADAPLREILDRVELNDVPVMINRDSWERMTANLGVTISSPWFVEVPGIFLRRLWSSWRSLVTEKSKVDAENDLDELKKRRKKRKRTKDMDKTM</sequence>
<organism evidence="2 3">
    <name type="scientific">Heliomicrobium undosum</name>
    <dbReference type="NCBI Taxonomy" id="121734"/>
    <lineage>
        <taxon>Bacteria</taxon>
        <taxon>Bacillati</taxon>
        <taxon>Bacillota</taxon>
        <taxon>Clostridia</taxon>
        <taxon>Eubacteriales</taxon>
        <taxon>Heliobacteriaceae</taxon>
        <taxon>Heliomicrobium</taxon>
    </lineage>
</organism>
<accession>A0A845L7F4</accession>
<dbReference type="EMBL" id="WXEY01000028">
    <property type="protein sequence ID" value="MZP31209.1"/>
    <property type="molecule type" value="Genomic_DNA"/>
</dbReference>
<dbReference type="Proteomes" id="UP000463470">
    <property type="component" value="Unassembled WGS sequence"/>
</dbReference>
<feature type="region of interest" description="Disordered" evidence="1">
    <location>
        <begin position="155"/>
        <end position="177"/>
    </location>
</feature>
<dbReference type="AlphaFoldDB" id="A0A845L7F4"/>
<proteinExistence type="predicted"/>
<evidence type="ECO:0000256" key="1">
    <source>
        <dbReference type="SAM" id="MobiDB-lite"/>
    </source>
</evidence>